<dbReference type="OMA" id="WITNEYV"/>
<evidence type="ECO:0000313" key="3">
    <source>
        <dbReference type="Proteomes" id="UP000008068"/>
    </source>
</evidence>
<reference evidence="3" key="1">
    <citation type="submission" date="2011-07" db="EMBL/GenBank/DDBJ databases">
        <authorList>
            <consortium name="Caenorhabditis brenneri Sequencing and Analysis Consortium"/>
            <person name="Wilson R.K."/>
        </authorList>
    </citation>
    <scope>NUCLEOTIDE SEQUENCE [LARGE SCALE GENOMIC DNA]</scope>
    <source>
        <strain evidence="3">PB2801</strain>
    </source>
</reference>
<evidence type="ECO:0000313" key="2">
    <source>
        <dbReference type="EMBL" id="EGT35870.1"/>
    </source>
</evidence>
<name>G0NQS7_CAEBE</name>
<dbReference type="EMBL" id="GL379927">
    <property type="protein sequence ID" value="EGT35870.1"/>
    <property type="molecule type" value="Genomic_DNA"/>
</dbReference>
<dbReference type="Proteomes" id="UP000008068">
    <property type="component" value="Unassembled WGS sequence"/>
</dbReference>
<dbReference type="HOGENOM" id="CLU_160898_0_0_1"/>
<dbReference type="InParanoid" id="G0NQS7"/>
<dbReference type="OrthoDB" id="5857706at2759"/>
<protein>
    <submittedName>
        <fullName evidence="2">Uncharacterized protein</fullName>
    </submittedName>
</protein>
<feature type="chain" id="PRO_5003405581" evidence="1">
    <location>
        <begin position="22"/>
        <end position="127"/>
    </location>
</feature>
<accession>G0NQS7</accession>
<sequence>MLSIAKCLLLILIGQPILGQAQLYSGFETVPLSNVNSMYSLLGQFNSTSKALLKFPANNASADYTTDNWMDPCYEEFYSNSDNKYIIYWITNEYVACEAVSYISGRQTPTYPVANLMRVERLGQRCP</sequence>
<dbReference type="AlphaFoldDB" id="G0NQS7"/>
<keyword evidence="3" id="KW-1185">Reference proteome</keyword>
<organism evidence="3">
    <name type="scientific">Caenorhabditis brenneri</name>
    <name type="common">Nematode worm</name>
    <dbReference type="NCBI Taxonomy" id="135651"/>
    <lineage>
        <taxon>Eukaryota</taxon>
        <taxon>Metazoa</taxon>
        <taxon>Ecdysozoa</taxon>
        <taxon>Nematoda</taxon>
        <taxon>Chromadorea</taxon>
        <taxon>Rhabditida</taxon>
        <taxon>Rhabditina</taxon>
        <taxon>Rhabditomorpha</taxon>
        <taxon>Rhabditoidea</taxon>
        <taxon>Rhabditidae</taxon>
        <taxon>Peloderinae</taxon>
        <taxon>Caenorhabditis</taxon>
    </lineage>
</organism>
<keyword evidence="1" id="KW-0732">Signal</keyword>
<feature type="signal peptide" evidence="1">
    <location>
        <begin position="1"/>
        <end position="21"/>
    </location>
</feature>
<proteinExistence type="predicted"/>
<dbReference type="eggNOG" id="ENOG502TJ1T">
    <property type="taxonomic scope" value="Eukaryota"/>
</dbReference>
<gene>
    <name evidence="2" type="ORF">CAEBREN_05573</name>
</gene>
<dbReference type="FunCoup" id="G0NQS7">
    <property type="interactions" value="1899"/>
</dbReference>
<evidence type="ECO:0000256" key="1">
    <source>
        <dbReference type="SAM" id="SignalP"/>
    </source>
</evidence>